<gene>
    <name evidence="3" type="ORF">SAMN05660297_03448</name>
</gene>
<dbReference type="RefSeq" id="WP_090446785.1">
    <property type="nucleotide sequence ID" value="NZ_FOHU01000030.1"/>
</dbReference>
<dbReference type="Proteomes" id="UP000199568">
    <property type="component" value="Unassembled WGS sequence"/>
</dbReference>
<feature type="transmembrane region" description="Helical" evidence="1">
    <location>
        <begin position="153"/>
        <end position="172"/>
    </location>
</feature>
<dbReference type="EMBL" id="FOHU01000030">
    <property type="protein sequence ID" value="SET77063.1"/>
    <property type="molecule type" value="Genomic_DNA"/>
</dbReference>
<feature type="transmembrane region" description="Helical" evidence="1">
    <location>
        <begin position="92"/>
        <end position="109"/>
    </location>
</feature>
<dbReference type="InterPro" id="IPR006976">
    <property type="entry name" value="VanZ-like"/>
</dbReference>
<name>A0A1I0H0N4_9FIRM</name>
<keyword evidence="1" id="KW-0812">Transmembrane</keyword>
<evidence type="ECO:0000259" key="2">
    <source>
        <dbReference type="Pfam" id="PF04892"/>
    </source>
</evidence>
<evidence type="ECO:0000256" key="1">
    <source>
        <dbReference type="SAM" id="Phobius"/>
    </source>
</evidence>
<dbReference type="Pfam" id="PF04892">
    <property type="entry name" value="VanZ"/>
    <property type="match status" value="1"/>
</dbReference>
<dbReference type="OrthoDB" id="291892at2"/>
<feature type="transmembrane region" description="Helical" evidence="1">
    <location>
        <begin position="7"/>
        <end position="26"/>
    </location>
</feature>
<evidence type="ECO:0000313" key="4">
    <source>
        <dbReference type="Proteomes" id="UP000199568"/>
    </source>
</evidence>
<evidence type="ECO:0000313" key="3">
    <source>
        <dbReference type="EMBL" id="SET77063.1"/>
    </source>
</evidence>
<keyword evidence="1" id="KW-1133">Transmembrane helix</keyword>
<accession>A0A1I0H0N4</accession>
<dbReference type="STRING" id="426128.SAMN05660297_03448"/>
<keyword evidence="1" id="KW-0472">Membrane</keyword>
<proteinExistence type="predicted"/>
<dbReference type="NCBIfam" id="NF037970">
    <property type="entry name" value="vanZ_1"/>
    <property type="match status" value="1"/>
</dbReference>
<protein>
    <submittedName>
        <fullName evidence="3">VanZ like family protein</fullName>
    </submittedName>
</protein>
<dbReference type="AlphaFoldDB" id="A0A1I0H0N4"/>
<feature type="domain" description="VanZ-like" evidence="2">
    <location>
        <begin position="8"/>
        <end position="167"/>
    </location>
</feature>
<keyword evidence="4" id="KW-1185">Reference proteome</keyword>
<organism evidence="3 4">
    <name type="scientific">Natronincola peptidivorans</name>
    <dbReference type="NCBI Taxonomy" id="426128"/>
    <lineage>
        <taxon>Bacteria</taxon>
        <taxon>Bacillati</taxon>
        <taxon>Bacillota</taxon>
        <taxon>Clostridia</taxon>
        <taxon>Peptostreptococcales</taxon>
        <taxon>Natronincolaceae</taxon>
        <taxon>Natronincola</taxon>
    </lineage>
</organism>
<feature type="transmembrane region" description="Helical" evidence="1">
    <location>
        <begin position="116"/>
        <end position="133"/>
    </location>
</feature>
<sequence length="184" mass="20912">MRKFNAWIIAIITVGTIFYLSSIPGLRVLPVLRQLNTVIMRFDVYFVQIAEFISQRLPMDVNELSPIQAASNDFYMYAKANPVIIEFLLRKIAHVVVFFFLTIVIFFLLNQYTKKSVSAALLAFFMAFTFAALDEYRQSFVDGRVSSLIDVGINLIGITMATGLIFFAIIITKKTSKKENALDK</sequence>
<reference evidence="3 4" key="1">
    <citation type="submission" date="2016-10" db="EMBL/GenBank/DDBJ databases">
        <authorList>
            <person name="de Groot N.N."/>
        </authorList>
    </citation>
    <scope>NUCLEOTIDE SEQUENCE [LARGE SCALE GENOMIC DNA]</scope>
    <source>
        <strain evidence="3 4">DSM 18979</strain>
    </source>
</reference>